<gene>
    <name evidence="1" type="ORF">TIFTF001_045251</name>
</gene>
<comment type="caution">
    <text evidence="1">The sequence shown here is derived from an EMBL/GenBank/DDBJ whole genome shotgun (WGS) entry which is preliminary data.</text>
</comment>
<reference evidence="1" key="1">
    <citation type="submission" date="2023-07" db="EMBL/GenBank/DDBJ databases">
        <title>draft genome sequence of fig (Ficus carica).</title>
        <authorList>
            <person name="Takahashi T."/>
            <person name="Nishimura K."/>
        </authorList>
    </citation>
    <scope>NUCLEOTIDE SEQUENCE</scope>
</reference>
<protein>
    <submittedName>
        <fullName evidence="1">Uncharacterized protein</fullName>
    </submittedName>
</protein>
<evidence type="ECO:0000313" key="2">
    <source>
        <dbReference type="Proteomes" id="UP001187192"/>
    </source>
</evidence>
<accession>A0AA87Z6I9</accession>
<evidence type="ECO:0000313" key="1">
    <source>
        <dbReference type="EMBL" id="GMN19888.1"/>
    </source>
</evidence>
<proteinExistence type="predicted"/>
<dbReference type="EMBL" id="BTGU01003828">
    <property type="protein sequence ID" value="GMN19888.1"/>
    <property type="molecule type" value="Genomic_DNA"/>
</dbReference>
<dbReference type="Proteomes" id="UP001187192">
    <property type="component" value="Unassembled WGS sequence"/>
</dbReference>
<keyword evidence="2" id="KW-1185">Reference proteome</keyword>
<organism evidence="1 2">
    <name type="scientific">Ficus carica</name>
    <name type="common">Common fig</name>
    <dbReference type="NCBI Taxonomy" id="3494"/>
    <lineage>
        <taxon>Eukaryota</taxon>
        <taxon>Viridiplantae</taxon>
        <taxon>Streptophyta</taxon>
        <taxon>Embryophyta</taxon>
        <taxon>Tracheophyta</taxon>
        <taxon>Spermatophyta</taxon>
        <taxon>Magnoliopsida</taxon>
        <taxon>eudicotyledons</taxon>
        <taxon>Gunneridae</taxon>
        <taxon>Pentapetalae</taxon>
        <taxon>rosids</taxon>
        <taxon>fabids</taxon>
        <taxon>Rosales</taxon>
        <taxon>Moraceae</taxon>
        <taxon>Ficeae</taxon>
        <taxon>Ficus</taxon>
    </lineage>
</organism>
<dbReference type="AlphaFoldDB" id="A0AA87Z6I9"/>
<name>A0AA87Z6I9_FICCA</name>
<sequence>MACRLDGSWLWGGETNLREVWGGVTIRGSRAAWRRFAGFVATQQFVGLGRCLFCCCSSSSTSAAKRELSSASH</sequence>